<dbReference type="InterPro" id="IPR050682">
    <property type="entry name" value="ModA/WtpA"/>
</dbReference>
<dbReference type="PROSITE" id="PS51257">
    <property type="entry name" value="PROKAR_LIPOPROTEIN"/>
    <property type="match status" value="1"/>
</dbReference>
<accession>A0A2S3V273</accession>
<organism evidence="8 9">
    <name type="scientific">Roseibium marinum</name>
    <dbReference type="NCBI Taxonomy" id="281252"/>
    <lineage>
        <taxon>Bacteria</taxon>
        <taxon>Pseudomonadati</taxon>
        <taxon>Pseudomonadota</taxon>
        <taxon>Alphaproteobacteria</taxon>
        <taxon>Hyphomicrobiales</taxon>
        <taxon>Stappiaceae</taxon>
        <taxon>Roseibium</taxon>
    </lineage>
</organism>
<dbReference type="GO" id="GO:1901359">
    <property type="term" value="F:tungstate binding"/>
    <property type="evidence" value="ECO:0007669"/>
    <property type="project" value="UniProtKB-ARBA"/>
</dbReference>
<comment type="subunit">
    <text evidence="5">The complex is composed of two ATP-binding proteins (ModC), two transmembrane proteins (ModB) and a solute-binding protein (ModA).</text>
</comment>
<keyword evidence="2 6" id="KW-0500">Molybdenum</keyword>
<dbReference type="PANTHER" id="PTHR30632:SF14">
    <property type="entry name" value="TUNGSTATE_MOLYBDATE_CHROMATE-BINDING PROTEIN MODA"/>
    <property type="match status" value="1"/>
</dbReference>
<evidence type="ECO:0000256" key="2">
    <source>
        <dbReference type="ARBA" id="ARBA00022505"/>
    </source>
</evidence>
<reference evidence="8 9" key="1">
    <citation type="submission" date="2018-01" db="EMBL/GenBank/DDBJ databases">
        <title>Genomic Encyclopedia of Archaeal and Bacterial Type Strains, Phase II (KMG-II): from individual species to whole genera.</title>
        <authorList>
            <person name="Goeker M."/>
        </authorList>
    </citation>
    <scope>NUCLEOTIDE SEQUENCE [LARGE SCALE GENOMIC DNA]</scope>
    <source>
        <strain evidence="8 9">DSM 17023</strain>
    </source>
</reference>
<keyword evidence="3 6" id="KW-0479">Metal-binding</keyword>
<dbReference type="Proteomes" id="UP000236959">
    <property type="component" value="Unassembled WGS sequence"/>
</dbReference>
<evidence type="ECO:0000313" key="8">
    <source>
        <dbReference type="EMBL" id="POF33883.1"/>
    </source>
</evidence>
<dbReference type="SUPFAM" id="SSF53850">
    <property type="entry name" value="Periplasmic binding protein-like II"/>
    <property type="match status" value="1"/>
</dbReference>
<comment type="caution">
    <text evidence="8">The sequence shown here is derived from an EMBL/GenBank/DDBJ whole genome shotgun (WGS) entry which is preliminary data.</text>
</comment>
<comment type="similarity">
    <text evidence="1">Belongs to the bacterial solute-binding protein ModA family.</text>
</comment>
<evidence type="ECO:0000256" key="1">
    <source>
        <dbReference type="ARBA" id="ARBA00009175"/>
    </source>
</evidence>
<sequence>MRMLTRFAKLAVVGLTTAMACASAAGAGEVSVAVAANFTDAMRDIARAFETATGHKAVVSFASTGKIYAQIQNGAPFEVFLAADAARPQKAEAEGLAVPGSRFTYAKGKLALWSATENLFSDGEDYLKTGAFSHAAIANPKTAPYGFAARQVLERLGLWDTLSDRLVRGDTIAQAFQFVASGNADVGLLALSQVLALPAGTGSNWEIPETYYEPIVQEAVLLKKGETNPAALAFIDFLKGGTARNITTGYGYAVE</sequence>
<feature type="binding site" evidence="6">
    <location>
        <position position="172"/>
    </location>
    <ligand>
        <name>molybdate</name>
        <dbReference type="ChEBI" id="CHEBI:36264"/>
    </ligand>
</feature>
<dbReference type="GO" id="GO:0030973">
    <property type="term" value="F:molybdate ion binding"/>
    <property type="evidence" value="ECO:0007669"/>
    <property type="project" value="InterPro"/>
</dbReference>
<dbReference type="GO" id="GO:0046872">
    <property type="term" value="F:metal ion binding"/>
    <property type="evidence" value="ECO:0007669"/>
    <property type="project" value="UniProtKB-KW"/>
</dbReference>
<dbReference type="InterPro" id="IPR044084">
    <property type="entry name" value="AvModA-like_subst-bd"/>
</dbReference>
<dbReference type="PIRSF" id="PIRSF004846">
    <property type="entry name" value="ModA"/>
    <property type="match status" value="1"/>
</dbReference>
<dbReference type="NCBIfam" id="TIGR01256">
    <property type="entry name" value="modA"/>
    <property type="match status" value="1"/>
</dbReference>
<keyword evidence="9" id="KW-1185">Reference proteome</keyword>
<dbReference type="EMBL" id="PPCN01000001">
    <property type="protein sequence ID" value="POF33883.1"/>
    <property type="molecule type" value="Genomic_DNA"/>
</dbReference>
<dbReference type="OrthoDB" id="9785015at2"/>
<feature type="binding site" evidence="6">
    <location>
        <position position="64"/>
    </location>
    <ligand>
        <name>molybdate</name>
        <dbReference type="ChEBI" id="CHEBI:36264"/>
    </ligand>
</feature>
<dbReference type="InterPro" id="IPR005950">
    <property type="entry name" value="ModA"/>
</dbReference>
<dbReference type="PANTHER" id="PTHR30632">
    <property type="entry name" value="MOLYBDATE-BINDING PERIPLASMIC PROTEIN"/>
    <property type="match status" value="1"/>
</dbReference>
<dbReference type="AlphaFoldDB" id="A0A2S3V273"/>
<dbReference type="Gene3D" id="3.40.190.10">
    <property type="entry name" value="Periplasmic binding protein-like II"/>
    <property type="match status" value="2"/>
</dbReference>
<dbReference type="RefSeq" id="WP_103220535.1">
    <property type="nucleotide sequence ID" value="NZ_PPCN01000001.1"/>
</dbReference>
<feature type="chain" id="PRO_5015560880" evidence="7">
    <location>
        <begin position="28"/>
        <end position="255"/>
    </location>
</feature>
<dbReference type="GO" id="GO:0015689">
    <property type="term" value="P:molybdate ion transport"/>
    <property type="evidence" value="ECO:0007669"/>
    <property type="project" value="InterPro"/>
</dbReference>
<evidence type="ECO:0000256" key="5">
    <source>
        <dbReference type="ARBA" id="ARBA00062515"/>
    </source>
</evidence>
<proteinExistence type="inferred from homology"/>
<evidence type="ECO:0000256" key="6">
    <source>
        <dbReference type="PIRSR" id="PIRSR004846-1"/>
    </source>
</evidence>
<dbReference type="CDD" id="cd13539">
    <property type="entry name" value="PBP2_AvModA"/>
    <property type="match status" value="1"/>
</dbReference>
<keyword evidence="4 7" id="KW-0732">Signal</keyword>
<dbReference type="FunFam" id="3.40.190.10:FF:000035">
    <property type="entry name" value="Molybdate ABC transporter substrate-binding protein"/>
    <property type="match status" value="1"/>
</dbReference>
<evidence type="ECO:0000256" key="4">
    <source>
        <dbReference type="ARBA" id="ARBA00022729"/>
    </source>
</evidence>
<name>A0A2S3V273_9HYPH</name>
<feature type="signal peptide" evidence="7">
    <location>
        <begin position="1"/>
        <end position="27"/>
    </location>
</feature>
<evidence type="ECO:0000313" key="9">
    <source>
        <dbReference type="Proteomes" id="UP000236959"/>
    </source>
</evidence>
<protein>
    <submittedName>
        <fullName evidence="8">Molybdate transport system substrate-binding protein</fullName>
    </submittedName>
</protein>
<evidence type="ECO:0000256" key="7">
    <source>
        <dbReference type="SAM" id="SignalP"/>
    </source>
</evidence>
<gene>
    <name evidence="8" type="ORF">CLV41_101332</name>
</gene>
<dbReference type="Pfam" id="PF13531">
    <property type="entry name" value="SBP_bac_11"/>
    <property type="match status" value="1"/>
</dbReference>
<evidence type="ECO:0000256" key="3">
    <source>
        <dbReference type="ARBA" id="ARBA00022723"/>
    </source>
</evidence>